<dbReference type="PANTHER" id="PTHR15907">
    <property type="entry name" value="DUF614 FAMILY PROTEIN-RELATED"/>
    <property type="match status" value="1"/>
</dbReference>
<dbReference type="InterPro" id="IPR006461">
    <property type="entry name" value="PLAC_motif_containing"/>
</dbReference>
<sequence length="134" mass="14917">MNILRKVVTPKWNTELCGGHGCTCLITCCLPCITFGQIAEMLDEGQPSCVTHALIYGLLYLVQCHCLLSCSYREKLRAKYGLPAEPCNDFCVHWCCGPCALCQEHAELQSRGLDPSKGWTAHRRAAPIPLSMFR</sequence>
<name>A0A2G5DPL5_AQUCA</name>
<accession>A0A2G5DPL5</accession>
<dbReference type="Pfam" id="PF04749">
    <property type="entry name" value="PLAC8"/>
    <property type="match status" value="1"/>
</dbReference>
<dbReference type="AlphaFoldDB" id="A0A2G5DPL5"/>
<dbReference type="OrthoDB" id="1045822at2759"/>
<evidence type="ECO:0000313" key="2">
    <source>
        <dbReference type="Proteomes" id="UP000230069"/>
    </source>
</evidence>
<dbReference type="EMBL" id="KZ305034">
    <property type="protein sequence ID" value="PIA45471.1"/>
    <property type="molecule type" value="Genomic_DNA"/>
</dbReference>
<keyword evidence="2" id="KW-1185">Reference proteome</keyword>
<protein>
    <submittedName>
        <fullName evidence="1">Uncharacterized protein</fullName>
    </submittedName>
</protein>
<dbReference type="STRING" id="218851.A0A2G5DPL5"/>
<organism evidence="1 2">
    <name type="scientific">Aquilegia coerulea</name>
    <name type="common">Rocky mountain columbine</name>
    <dbReference type="NCBI Taxonomy" id="218851"/>
    <lineage>
        <taxon>Eukaryota</taxon>
        <taxon>Viridiplantae</taxon>
        <taxon>Streptophyta</taxon>
        <taxon>Embryophyta</taxon>
        <taxon>Tracheophyta</taxon>
        <taxon>Spermatophyta</taxon>
        <taxon>Magnoliopsida</taxon>
        <taxon>Ranunculales</taxon>
        <taxon>Ranunculaceae</taxon>
        <taxon>Thalictroideae</taxon>
        <taxon>Aquilegia</taxon>
    </lineage>
</organism>
<proteinExistence type="predicted"/>
<evidence type="ECO:0000313" key="1">
    <source>
        <dbReference type="EMBL" id="PIA45471.1"/>
    </source>
</evidence>
<reference evidence="1 2" key="1">
    <citation type="submission" date="2017-09" db="EMBL/GenBank/DDBJ databases">
        <title>WGS assembly of Aquilegia coerulea Goldsmith.</title>
        <authorList>
            <person name="Hodges S."/>
            <person name="Kramer E."/>
            <person name="Nordborg M."/>
            <person name="Tomkins J."/>
            <person name="Borevitz J."/>
            <person name="Derieg N."/>
            <person name="Yan J."/>
            <person name="Mihaltcheva S."/>
            <person name="Hayes R.D."/>
            <person name="Rokhsar D."/>
        </authorList>
    </citation>
    <scope>NUCLEOTIDE SEQUENCE [LARGE SCALE GENOMIC DNA]</scope>
    <source>
        <strain evidence="2">cv. Goldsmith</strain>
    </source>
</reference>
<dbReference type="Proteomes" id="UP000230069">
    <property type="component" value="Unassembled WGS sequence"/>
</dbReference>
<gene>
    <name evidence="1" type="ORF">AQUCO_01700774v1</name>
</gene>
<dbReference type="NCBIfam" id="TIGR01571">
    <property type="entry name" value="A_thal_Cys_rich"/>
    <property type="match status" value="1"/>
</dbReference>
<dbReference type="InParanoid" id="A0A2G5DPL5"/>